<dbReference type="GO" id="GO:0008324">
    <property type="term" value="F:monoatomic cation transmembrane transporter activity"/>
    <property type="evidence" value="ECO:0007669"/>
    <property type="project" value="InterPro"/>
</dbReference>
<feature type="domain" description="RCK C-terminal" evidence="1">
    <location>
        <begin position="74"/>
        <end position="157"/>
    </location>
</feature>
<dbReference type="RefSeq" id="WP_053767031.1">
    <property type="nucleotide sequence ID" value="NZ_LHCI01000106.1"/>
</dbReference>
<evidence type="ECO:0000259" key="1">
    <source>
        <dbReference type="PROSITE" id="PS51202"/>
    </source>
</evidence>
<gene>
    <name evidence="2" type="primary">khtT</name>
    <name evidence="2" type="ORF">BVI061214_00273</name>
</gene>
<proteinExistence type="predicted"/>
<dbReference type="Proteomes" id="UP000037685">
    <property type="component" value="Unassembled WGS sequence"/>
</dbReference>
<reference evidence="2 3" key="1">
    <citation type="submission" date="2015-07" db="EMBL/GenBank/DDBJ databases">
        <authorList>
            <person name="Noorani M."/>
        </authorList>
    </citation>
    <scope>NUCLEOTIDE SEQUENCE [LARGE SCALE GENOMIC DNA]</scope>
    <source>
        <strain evidence="3">ATCC 25104 / DSM 625 / JCM 10724 / NBRC 103206 / NCIMB 11243 / YT-1</strain>
    </source>
</reference>
<sequence length="157" mass="16623">MKVEEVALPGVGRKFTITVASGDRLVIVVHSSGKRELQYFEAGEDDEPRAALDLTDEEAREVGAILAGVLFHPEAVGDTQSKLGQKVIEWIKVLPGSRLAGKRVGEIPLPPGAHLLAVDRPGAPLVPNPGPEVVLEVGDTLVVAGTREAVEALKRSL</sequence>
<dbReference type="PANTHER" id="PTHR30445:SF8">
    <property type="entry name" value="K(+)_H(+) ANTIPORTER SUBUNIT KHTT"/>
    <property type="match status" value="1"/>
</dbReference>
<dbReference type="InterPro" id="IPR026278">
    <property type="entry name" value="KhtT"/>
</dbReference>
<dbReference type="Pfam" id="PF02080">
    <property type="entry name" value="TrkA_C"/>
    <property type="match status" value="1"/>
</dbReference>
<protein>
    <submittedName>
        <fullName evidence="2">K(+)/H(+) antiporter subunit KhtT</fullName>
    </submittedName>
</protein>
<dbReference type="AlphaFoldDB" id="A0A0M9ACE4"/>
<dbReference type="EMBL" id="LHCI01000106">
    <property type="protein sequence ID" value="KOX89122.1"/>
    <property type="molecule type" value="Genomic_DNA"/>
</dbReference>
<dbReference type="Pfam" id="PF25991">
    <property type="entry name" value="KhtT_N"/>
    <property type="match status" value="1"/>
</dbReference>
<dbReference type="SUPFAM" id="SSF116726">
    <property type="entry name" value="TrkA C-terminal domain-like"/>
    <property type="match status" value="1"/>
</dbReference>
<name>A0A0M9ACE4_THEAQ</name>
<comment type="caution">
    <text evidence="2">The sequence shown here is derived from an EMBL/GenBank/DDBJ whole genome shotgun (WGS) entry which is preliminary data.</text>
</comment>
<evidence type="ECO:0000313" key="3">
    <source>
        <dbReference type="Proteomes" id="UP000037685"/>
    </source>
</evidence>
<dbReference type="InterPro" id="IPR058776">
    <property type="entry name" value="KhtT-like_N"/>
</dbReference>
<dbReference type="GO" id="GO:0006813">
    <property type="term" value="P:potassium ion transport"/>
    <property type="evidence" value="ECO:0007669"/>
    <property type="project" value="InterPro"/>
</dbReference>
<dbReference type="Gene3D" id="3.30.70.1450">
    <property type="entry name" value="Regulator of K+ conductance, C-terminal domain"/>
    <property type="match status" value="1"/>
</dbReference>
<dbReference type="InterPro" id="IPR036721">
    <property type="entry name" value="RCK_C_sf"/>
</dbReference>
<dbReference type="InterPro" id="IPR006037">
    <property type="entry name" value="RCK_C"/>
</dbReference>
<dbReference type="PROSITE" id="PS51202">
    <property type="entry name" value="RCK_C"/>
    <property type="match status" value="1"/>
</dbReference>
<accession>A0A0M9ACE4</accession>
<evidence type="ECO:0000313" key="2">
    <source>
        <dbReference type="EMBL" id="KOX89122.1"/>
    </source>
</evidence>
<dbReference type="PANTHER" id="PTHR30445">
    <property type="entry name" value="K(+)_H(+) ANTIPORTER SUBUNIT KHTT"/>
    <property type="match status" value="1"/>
</dbReference>
<dbReference type="PIRSF" id="PIRSF005028">
    <property type="entry name" value="KhtT"/>
    <property type="match status" value="1"/>
</dbReference>
<organism evidence="2 3">
    <name type="scientific">Thermus aquaticus</name>
    <dbReference type="NCBI Taxonomy" id="271"/>
    <lineage>
        <taxon>Bacteria</taxon>
        <taxon>Thermotogati</taxon>
        <taxon>Deinococcota</taxon>
        <taxon>Deinococci</taxon>
        <taxon>Thermales</taxon>
        <taxon>Thermaceae</taxon>
        <taxon>Thermus</taxon>
    </lineage>
</organism>
<dbReference type="InterPro" id="IPR050144">
    <property type="entry name" value="AAE_transporter"/>
</dbReference>
<dbReference type="PATRIC" id="fig|271.14.peg.365"/>